<evidence type="ECO:0000313" key="2">
    <source>
        <dbReference type="EMBL" id="SEP09113.1"/>
    </source>
</evidence>
<sequence>MFDEAERDGKRTNSQTEQQDDDGGSLLERRDVLKMGAAAAAAGLGTAATSGTAAAATERHGIQFERVVNAVEDLGMDPEGNDPIDDALQGTLDDENTLVEFPPGTYYVKDEHAEGELNNWGIRGLGENPSDVRFVSDSGTSQFVLRVGGGTGLLVENVAFDYGDEKEGSLGLLLKANDKLRVQDVEFIGFNPTAGNGAVDNLSPQVLDEDGTAVVDGLVRKGPTDITSHGHLGNDSNEGCIWLGKKHVGELVVRNSHIENTGTNAIYARRCPGDVKVENCTFKNNNQTSLRIGGEGCHVKGCDFIVDTEATPDANGGKLINPHGIMWETGSRGEKGGSIEDCNFVYRTAPSKTTAAVWVDGSAGEMAIRNSRFELEASDVAAVRIDDPTDPRLGDTAAKPWNVELDGVSVTGSSSGSDPTVQITNRDGSVVRNCCLQLTGDRDGIAFENSDDSTIADTTVNVAGQETILGDSNVSTENVSNSGSCPAPNPQ</sequence>
<dbReference type="Proteomes" id="UP000199126">
    <property type="component" value="Unassembled WGS sequence"/>
</dbReference>
<dbReference type="InterPro" id="IPR011050">
    <property type="entry name" value="Pectin_lyase_fold/virulence"/>
</dbReference>
<evidence type="ECO:0000256" key="1">
    <source>
        <dbReference type="SAM" id="MobiDB-lite"/>
    </source>
</evidence>
<dbReference type="EMBL" id="FODV01000013">
    <property type="protein sequence ID" value="SEP09113.1"/>
    <property type="molecule type" value="Genomic_DNA"/>
</dbReference>
<keyword evidence="3" id="KW-1185">Reference proteome</keyword>
<accession>A0A1H8V1J5</accession>
<dbReference type="Gene3D" id="2.160.20.10">
    <property type="entry name" value="Single-stranded right-handed beta-helix, Pectin lyase-like"/>
    <property type="match status" value="1"/>
</dbReference>
<organism evidence="2 3">
    <name type="scientific">Halogranum amylolyticum</name>
    <dbReference type="NCBI Taxonomy" id="660520"/>
    <lineage>
        <taxon>Archaea</taxon>
        <taxon>Methanobacteriati</taxon>
        <taxon>Methanobacteriota</taxon>
        <taxon>Stenosarchaea group</taxon>
        <taxon>Halobacteria</taxon>
        <taxon>Halobacteriales</taxon>
        <taxon>Haloferacaceae</taxon>
    </lineage>
</organism>
<dbReference type="InterPro" id="IPR006311">
    <property type="entry name" value="TAT_signal"/>
</dbReference>
<feature type="region of interest" description="Disordered" evidence="1">
    <location>
        <begin position="472"/>
        <end position="491"/>
    </location>
</feature>
<protein>
    <recommendedName>
        <fullName evidence="4">Right handed beta helix region</fullName>
    </recommendedName>
</protein>
<reference evidence="3" key="1">
    <citation type="submission" date="2016-10" db="EMBL/GenBank/DDBJ databases">
        <authorList>
            <person name="Varghese N."/>
            <person name="Submissions S."/>
        </authorList>
    </citation>
    <scope>NUCLEOTIDE SEQUENCE [LARGE SCALE GENOMIC DNA]</scope>
    <source>
        <strain evidence="3">CGMCC 1.10121</strain>
    </source>
</reference>
<name>A0A1H8V1J5_9EURY</name>
<evidence type="ECO:0000313" key="3">
    <source>
        <dbReference type="Proteomes" id="UP000199126"/>
    </source>
</evidence>
<evidence type="ECO:0008006" key="4">
    <source>
        <dbReference type="Google" id="ProtNLM"/>
    </source>
</evidence>
<dbReference type="AlphaFoldDB" id="A0A1H8V1J5"/>
<feature type="compositionally biased region" description="Polar residues" evidence="1">
    <location>
        <begin position="472"/>
        <end position="484"/>
    </location>
</feature>
<dbReference type="OrthoDB" id="202667at2157"/>
<dbReference type="InterPro" id="IPR012334">
    <property type="entry name" value="Pectin_lyas_fold"/>
</dbReference>
<feature type="region of interest" description="Disordered" evidence="1">
    <location>
        <begin position="1"/>
        <end position="28"/>
    </location>
</feature>
<dbReference type="PROSITE" id="PS51318">
    <property type="entry name" value="TAT"/>
    <property type="match status" value="1"/>
</dbReference>
<dbReference type="SUPFAM" id="SSF51126">
    <property type="entry name" value="Pectin lyase-like"/>
    <property type="match status" value="1"/>
</dbReference>
<dbReference type="RefSeq" id="WP_089826738.1">
    <property type="nucleotide sequence ID" value="NZ_FODV01000013.1"/>
</dbReference>
<proteinExistence type="predicted"/>
<gene>
    <name evidence="2" type="ORF">SAMN04487948_113122</name>
</gene>